<keyword evidence="2 7" id="KW-0812">Transmembrane</keyword>
<feature type="compositionally biased region" description="Basic and acidic residues" evidence="6">
    <location>
        <begin position="426"/>
        <end position="435"/>
    </location>
</feature>
<dbReference type="InterPro" id="IPR052337">
    <property type="entry name" value="SAT4-like"/>
</dbReference>
<feature type="transmembrane region" description="Helical" evidence="7">
    <location>
        <begin position="96"/>
        <end position="118"/>
    </location>
</feature>
<gene>
    <name evidence="9" type="ORF">BHYA_0197g00110</name>
</gene>
<keyword evidence="10" id="KW-1185">Reference proteome</keyword>
<evidence type="ECO:0000256" key="4">
    <source>
        <dbReference type="ARBA" id="ARBA00023136"/>
    </source>
</evidence>
<feature type="transmembrane region" description="Helical" evidence="7">
    <location>
        <begin position="57"/>
        <end position="84"/>
    </location>
</feature>
<evidence type="ECO:0000256" key="3">
    <source>
        <dbReference type="ARBA" id="ARBA00022989"/>
    </source>
</evidence>
<keyword evidence="4 7" id="KW-0472">Membrane</keyword>
<dbReference type="PANTHER" id="PTHR33048:SF158">
    <property type="entry name" value="MEMBRANE PROTEIN PTH11-LIKE, PUTATIVE-RELATED"/>
    <property type="match status" value="1"/>
</dbReference>
<keyword evidence="3 7" id="KW-1133">Transmembrane helix</keyword>
<feature type="domain" description="Rhodopsin" evidence="8">
    <location>
        <begin position="76"/>
        <end position="340"/>
    </location>
</feature>
<feature type="transmembrane region" description="Helical" evidence="7">
    <location>
        <begin position="152"/>
        <end position="175"/>
    </location>
</feature>
<comment type="subcellular location">
    <subcellularLocation>
        <location evidence="1">Membrane</location>
        <topology evidence="1">Multi-pass membrane protein</topology>
    </subcellularLocation>
</comment>
<dbReference type="EMBL" id="PQXK01000197">
    <property type="protein sequence ID" value="TGO34434.1"/>
    <property type="molecule type" value="Genomic_DNA"/>
</dbReference>
<reference evidence="9 10" key="1">
    <citation type="submission" date="2017-12" db="EMBL/GenBank/DDBJ databases">
        <title>Comparative genomics of Botrytis spp.</title>
        <authorList>
            <person name="Valero-Jimenez C.A."/>
            <person name="Tapia P."/>
            <person name="Veloso J."/>
            <person name="Silva-Moreno E."/>
            <person name="Staats M."/>
            <person name="Valdes J.H."/>
            <person name="Van Kan J.A.L."/>
        </authorList>
    </citation>
    <scope>NUCLEOTIDE SEQUENCE [LARGE SCALE GENOMIC DNA]</scope>
    <source>
        <strain evidence="9 10">Bh0001</strain>
    </source>
</reference>
<organism evidence="9 10">
    <name type="scientific">Botrytis hyacinthi</name>
    <dbReference type="NCBI Taxonomy" id="278943"/>
    <lineage>
        <taxon>Eukaryota</taxon>
        <taxon>Fungi</taxon>
        <taxon>Dikarya</taxon>
        <taxon>Ascomycota</taxon>
        <taxon>Pezizomycotina</taxon>
        <taxon>Leotiomycetes</taxon>
        <taxon>Helotiales</taxon>
        <taxon>Sclerotiniaceae</taxon>
        <taxon>Botrytis</taxon>
    </lineage>
</organism>
<evidence type="ECO:0000313" key="10">
    <source>
        <dbReference type="Proteomes" id="UP000297814"/>
    </source>
</evidence>
<feature type="region of interest" description="Disordered" evidence="6">
    <location>
        <begin position="367"/>
        <end position="455"/>
    </location>
</feature>
<evidence type="ECO:0000259" key="8">
    <source>
        <dbReference type="Pfam" id="PF20684"/>
    </source>
</evidence>
<dbReference type="PANTHER" id="PTHR33048">
    <property type="entry name" value="PTH11-LIKE INTEGRAL MEMBRANE PROTEIN (AFU_ORTHOLOGUE AFUA_5G11245)"/>
    <property type="match status" value="1"/>
</dbReference>
<evidence type="ECO:0000313" key="9">
    <source>
        <dbReference type="EMBL" id="TGO34434.1"/>
    </source>
</evidence>
<comment type="caution">
    <text evidence="9">The sequence shown here is derived from an EMBL/GenBank/DDBJ whole genome shotgun (WGS) entry which is preliminary data.</text>
</comment>
<evidence type="ECO:0000256" key="5">
    <source>
        <dbReference type="ARBA" id="ARBA00038359"/>
    </source>
</evidence>
<sequence>MAPLQKLWSFLMPRMAQENLGEIFSNLPSSTLENIAAFQPPPGVTANWKNPDSHREILILIPTVMMCLMIICIIVRVWVVFWIMRPAKLRWSDMTFTLTVLVAITLYVVVILCTHDLLFGSIQLRTVTDLIVAATGNGTFGLHNWDFPVSQLLSYCNLITTGLLPWLTPLTLGLVKTTIFLTYMEIFRSMKWMKMACLMGLSFTVVWYSAITIAGICLAVPLGGEGWVKHLFTSRMIKQNSLSIPTAVVGLAIDCYLFILPMIALNRLKLTRRKRLGAGLIFATGFFATVASVMSVVYRVIHGSEHGDNTWWLVPILSVTITETFIGFIIACAWHFAKFLRTYEQFFSRAGLVTTNLFCCRYRASRGENSVDPKSSEASDTVDDSKVSREKVKPPPKMYPGLDLTSRGGTVPATELDENENIPNSKENHRVDGSMERTQVGKRSMIGENEIFPTR</sequence>
<evidence type="ECO:0000256" key="1">
    <source>
        <dbReference type="ARBA" id="ARBA00004141"/>
    </source>
</evidence>
<feature type="transmembrane region" description="Helical" evidence="7">
    <location>
        <begin position="310"/>
        <end position="337"/>
    </location>
</feature>
<comment type="similarity">
    <text evidence="5">Belongs to the SAT4 family.</text>
</comment>
<accession>A0A4Z1GBW3</accession>
<feature type="transmembrane region" description="Helical" evidence="7">
    <location>
        <begin position="196"/>
        <end position="222"/>
    </location>
</feature>
<dbReference type="Pfam" id="PF20684">
    <property type="entry name" value="Fung_rhodopsin"/>
    <property type="match status" value="1"/>
</dbReference>
<dbReference type="Proteomes" id="UP000297814">
    <property type="component" value="Unassembled WGS sequence"/>
</dbReference>
<feature type="transmembrane region" description="Helical" evidence="7">
    <location>
        <begin position="276"/>
        <end position="298"/>
    </location>
</feature>
<protein>
    <recommendedName>
        <fullName evidence="8">Rhodopsin domain-containing protein</fullName>
    </recommendedName>
</protein>
<evidence type="ECO:0000256" key="7">
    <source>
        <dbReference type="SAM" id="Phobius"/>
    </source>
</evidence>
<dbReference type="GO" id="GO:0016020">
    <property type="term" value="C:membrane"/>
    <property type="evidence" value="ECO:0007669"/>
    <property type="project" value="UniProtKB-SubCell"/>
</dbReference>
<name>A0A4Z1GBW3_9HELO</name>
<feature type="transmembrane region" description="Helical" evidence="7">
    <location>
        <begin position="242"/>
        <end position="264"/>
    </location>
</feature>
<dbReference type="InterPro" id="IPR049326">
    <property type="entry name" value="Rhodopsin_dom_fungi"/>
</dbReference>
<evidence type="ECO:0000256" key="2">
    <source>
        <dbReference type="ARBA" id="ARBA00022692"/>
    </source>
</evidence>
<evidence type="ECO:0000256" key="6">
    <source>
        <dbReference type="SAM" id="MobiDB-lite"/>
    </source>
</evidence>
<dbReference type="AlphaFoldDB" id="A0A4Z1GBW3"/>
<feature type="compositionally biased region" description="Basic and acidic residues" evidence="6">
    <location>
        <begin position="367"/>
        <end position="393"/>
    </location>
</feature>
<proteinExistence type="inferred from homology"/>